<dbReference type="InterPro" id="IPR027417">
    <property type="entry name" value="P-loop_NTPase"/>
</dbReference>
<keyword evidence="4" id="KW-1185">Reference proteome</keyword>
<dbReference type="InterPro" id="IPR050512">
    <property type="entry name" value="Sulf_AdTrans/APS_kinase"/>
</dbReference>
<dbReference type="RefSeq" id="WP_137621370.1">
    <property type="nucleotide sequence ID" value="NZ_NXLZ01000025.1"/>
</dbReference>
<dbReference type="OrthoDB" id="9804504at2"/>
<keyword evidence="3" id="KW-0418">Kinase</keyword>
<comment type="caution">
    <text evidence="3">The sequence shown here is derived from an EMBL/GenBank/DDBJ whole genome shotgun (WGS) entry which is preliminary data.</text>
</comment>
<evidence type="ECO:0000259" key="2">
    <source>
        <dbReference type="SMART" id="SM00382"/>
    </source>
</evidence>
<dbReference type="GO" id="GO:0005737">
    <property type="term" value="C:cytoplasm"/>
    <property type="evidence" value="ECO:0007669"/>
    <property type="project" value="TreeGrafter"/>
</dbReference>
<dbReference type="AlphaFoldDB" id="A0A4U7BI53"/>
<dbReference type="Pfam" id="PF01583">
    <property type="entry name" value="APS_kinase"/>
    <property type="match status" value="1"/>
</dbReference>
<dbReference type="EMBL" id="NXLZ01000025">
    <property type="protein sequence ID" value="TKX28084.1"/>
    <property type="molecule type" value="Genomic_DNA"/>
</dbReference>
<reference evidence="3 4" key="1">
    <citation type="submission" date="2018-05" db="EMBL/GenBank/DDBJ databases">
        <title>Novel Campyloabacter and Helicobacter Species and Strains.</title>
        <authorList>
            <person name="Mannion A.J."/>
            <person name="Shen Z."/>
            <person name="Fox J.G."/>
        </authorList>
    </citation>
    <scope>NUCLEOTIDE SEQUENCE [LARGE SCALE GENOMIC DNA]</scope>
    <source>
        <strain evidence="4">MIT17-664</strain>
    </source>
</reference>
<protein>
    <submittedName>
        <fullName evidence="3">Adenylyl-sulfate kinase</fullName>
    </submittedName>
</protein>
<keyword evidence="1" id="KW-0808">Transferase</keyword>
<evidence type="ECO:0000256" key="1">
    <source>
        <dbReference type="ARBA" id="ARBA00022679"/>
    </source>
</evidence>
<accession>A0A4U7BI53</accession>
<evidence type="ECO:0000313" key="4">
    <source>
        <dbReference type="Proteomes" id="UP000308838"/>
    </source>
</evidence>
<name>A0A4U7BI53_9BACT</name>
<dbReference type="Proteomes" id="UP000308838">
    <property type="component" value="Unassembled WGS sequence"/>
</dbReference>
<dbReference type="PANTHER" id="PTHR42700">
    <property type="entry name" value="SULFATE ADENYLYLTRANSFERASE"/>
    <property type="match status" value="1"/>
</dbReference>
<dbReference type="PANTHER" id="PTHR42700:SF1">
    <property type="entry name" value="SULFATE ADENYLYLTRANSFERASE"/>
    <property type="match status" value="1"/>
</dbReference>
<dbReference type="InterPro" id="IPR003593">
    <property type="entry name" value="AAA+_ATPase"/>
</dbReference>
<dbReference type="Gene3D" id="3.40.50.300">
    <property type="entry name" value="P-loop containing nucleotide triphosphate hydrolases"/>
    <property type="match status" value="1"/>
</dbReference>
<dbReference type="GO" id="GO:0016301">
    <property type="term" value="F:kinase activity"/>
    <property type="evidence" value="ECO:0007669"/>
    <property type="project" value="UniProtKB-KW"/>
</dbReference>
<dbReference type="GO" id="GO:0010134">
    <property type="term" value="P:sulfate assimilation via adenylyl sulfate reduction"/>
    <property type="evidence" value="ECO:0007669"/>
    <property type="project" value="TreeGrafter"/>
</dbReference>
<dbReference type="NCBIfam" id="NF004041">
    <property type="entry name" value="PRK05541.1"/>
    <property type="match status" value="1"/>
</dbReference>
<dbReference type="InterPro" id="IPR059117">
    <property type="entry name" value="APS_kinase_dom"/>
</dbReference>
<proteinExistence type="predicted"/>
<feature type="domain" description="AAA+ ATPase" evidence="2">
    <location>
        <begin position="2"/>
        <end position="139"/>
    </location>
</feature>
<sequence length="166" mass="19064">MQGALIFITGLSGSGKTTLASEIQKDLLEKYTIKSILLDGDELRACVGNLEYSKDARLAMARYYVNIAKILYHQGFIVLLSTISMFDEIRNFNRQNFKNYLEIFLDVSLDIRQKRDSKNFFKHNVQNMAGVDQVLELPTSSDMILKDNFDINKSKIQITKKILKMI</sequence>
<evidence type="ECO:0000313" key="3">
    <source>
        <dbReference type="EMBL" id="TKX28084.1"/>
    </source>
</evidence>
<dbReference type="SUPFAM" id="SSF52540">
    <property type="entry name" value="P-loop containing nucleoside triphosphate hydrolases"/>
    <property type="match status" value="1"/>
</dbReference>
<dbReference type="GO" id="GO:0004781">
    <property type="term" value="F:sulfate adenylyltransferase (ATP) activity"/>
    <property type="evidence" value="ECO:0007669"/>
    <property type="project" value="TreeGrafter"/>
</dbReference>
<dbReference type="SMART" id="SM00382">
    <property type="entry name" value="AAA"/>
    <property type="match status" value="1"/>
</dbReference>
<gene>
    <name evidence="3" type="ORF">CQA69_08640</name>
</gene>
<organism evidence="3 4">
    <name type="scientific">Campylobacter estrildidarum</name>
    <dbReference type="NCBI Taxonomy" id="2510189"/>
    <lineage>
        <taxon>Bacteria</taxon>
        <taxon>Pseudomonadati</taxon>
        <taxon>Campylobacterota</taxon>
        <taxon>Epsilonproteobacteria</taxon>
        <taxon>Campylobacterales</taxon>
        <taxon>Campylobacteraceae</taxon>
        <taxon>Campylobacter</taxon>
    </lineage>
</organism>
<dbReference type="GO" id="GO:0019379">
    <property type="term" value="P:sulfate assimilation, phosphoadenylyl sulfate reduction by phosphoadenylyl-sulfate reductase (thioredoxin)"/>
    <property type="evidence" value="ECO:0007669"/>
    <property type="project" value="TreeGrafter"/>
</dbReference>